<dbReference type="InterPro" id="IPR007345">
    <property type="entry name" value="Polysacch_pyruvyl_Trfase"/>
</dbReference>
<comment type="caution">
    <text evidence="2">The sequence shown here is derived from an EMBL/GenBank/DDBJ whole genome shotgun (WGS) entry which is preliminary data.</text>
</comment>
<name>A0A540VLM7_9CHLR</name>
<dbReference type="InParanoid" id="A0A540VLM7"/>
<dbReference type="PANTHER" id="PTHR36836">
    <property type="entry name" value="COLANIC ACID BIOSYNTHESIS PROTEIN WCAK"/>
    <property type="match status" value="1"/>
</dbReference>
<protein>
    <recommendedName>
        <fullName evidence="1">Polysaccharide pyruvyl transferase domain-containing protein</fullName>
    </recommendedName>
</protein>
<sequence length="446" mass="50577">MRAWPRLFGFRSASWRGCWFCCWPGMVFSPCGSGWGPPCPAPGVRAKQTRRMRTNMQNKRILFLGTHAQMNIGDELLLETFLNQLGAENLYYINSYDPAFTAAQLADRFQVEVFHTVKERSKLMRYLGQCDLLFFGGGSIIKELYPSTGRHPYSTLLMVLALVSAAKQLARKPIIMSNIGVGPLMSQRGHQLARWILRQVDVVTVRDEKSYETCRRLGVPPERLQLVPDAVFANPPSVFLDGVADKERPRSASDSPGLLKIALNLNYDIENPSNWETFRQNLADGLHLLAERHELEIHALPMQSHFKTMHDARVLDEFQALIPSLPFRRHAIQNHQDVARVLAECDILIGERLHALVIAAILGIPFYGLLYDIKVRELVKSLGMQAHAVDINRPFDPAVLAEGVETVLQRQEQIACHLQQRSSAFRQELQTYFASLEERLPRTVGR</sequence>
<evidence type="ECO:0000313" key="3">
    <source>
        <dbReference type="Proteomes" id="UP000317371"/>
    </source>
</evidence>
<feature type="domain" description="Polysaccharide pyruvyl transferase" evidence="1">
    <location>
        <begin position="71"/>
        <end position="372"/>
    </location>
</feature>
<dbReference type="EMBL" id="VIGC01000002">
    <property type="protein sequence ID" value="TQE97606.1"/>
    <property type="molecule type" value="Genomic_DNA"/>
</dbReference>
<keyword evidence="3" id="KW-1185">Reference proteome</keyword>
<organism evidence="2 3">
    <name type="scientific">Litorilinea aerophila</name>
    <dbReference type="NCBI Taxonomy" id="1204385"/>
    <lineage>
        <taxon>Bacteria</taxon>
        <taxon>Bacillati</taxon>
        <taxon>Chloroflexota</taxon>
        <taxon>Caldilineae</taxon>
        <taxon>Caldilineales</taxon>
        <taxon>Caldilineaceae</taxon>
        <taxon>Litorilinea</taxon>
    </lineage>
</organism>
<dbReference type="OrthoDB" id="3199616at2"/>
<dbReference type="PANTHER" id="PTHR36836:SF1">
    <property type="entry name" value="COLANIC ACID BIOSYNTHESIS PROTEIN WCAK"/>
    <property type="match status" value="1"/>
</dbReference>
<dbReference type="AlphaFoldDB" id="A0A540VLM7"/>
<gene>
    <name evidence="2" type="ORF">FKZ61_01670</name>
</gene>
<proteinExistence type="predicted"/>
<accession>A0A540VLM7</accession>
<dbReference type="Proteomes" id="UP000317371">
    <property type="component" value="Unassembled WGS sequence"/>
</dbReference>
<dbReference type="Pfam" id="PF04230">
    <property type="entry name" value="PS_pyruv_trans"/>
    <property type="match status" value="1"/>
</dbReference>
<reference evidence="2 3" key="1">
    <citation type="submission" date="2019-06" db="EMBL/GenBank/DDBJ databases">
        <title>Genome sequence of Litorilinea aerophila BAA-2444.</title>
        <authorList>
            <person name="Maclea K.S."/>
            <person name="Maurais E.G."/>
            <person name="Iannazzi L.C."/>
        </authorList>
    </citation>
    <scope>NUCLEOTIDE SEQUENCE [LARGE SCALE GENOMIC DNA]</scope>
    <source>
        <strain evidence="2 3">ATCC BAA-2444</strain>
    </source>
</reference>
<evidence type="ECO:0000259" key="1">
    <source>
        <dbReference type="Pfam" id="PF04230"/>
    </source>
</evidence>
<evidence type="ECO:0000313" key="2">
    <source>
        <dbReference type="EMBL" id="TQE97606.1"/>
    </source>
</evidence>